<dbReference type="InterPro" id="IPR011055">
    <property type="entry name" value="Dup_hybrid_motif"/>
</dbReference>
<dbReference type="Proteomes" id="UP001501803">
    <property type="component" value="Unassembled WGS sequence"/>
</dbReference>
<keyword evidence="1" id="KW-0732">Signal</keyword>
<dbReference type="RefSeq" id="WP_345065152.1">
    <property type="nucleotide sequence ID" value="NZ_BAABCN010000003.1"/>
</dbReference>
<dbReference type="PANTHER" id="PTHR21666:SF270">
    <property type="entry name" value="MUREIN HYDROLASE ACTIVATOR ENVC"/>
    <property type="match status" value="1"/>
</dbReference>
<evidence type="ECO:0000313" key="3">
    <source>
        <dbReference type="EMBL" id="GAA3875822.1"/>
    </source>
</evidence>
<organism evidence="3 4">
    <name type="scientific">Leifsonia kafniensis</name>
    <dbReference type="NCBI Taxonomy" id="475957"/>
    <lineage>
        <taxon>Bacteria</taxon>
        <taxon>Bacillati</taxon>
        <taxon>Actinomycetota</taxon>
        <taxon>Actinomycetes</taxon>
        <taxon>Micrococcales</taxon>
        <taxon>Microbacteriaceae</taxon>
        <taxon>Leifsonia</taxon>
    </lineage>
</organism>
<dbReference type="Pfam" id="PF01551">
    <property type="entry name" value="Peptidase_M23"/>
    <property type="match status" value="1"/>
</dbReference>
<comment type="caution">
    <text evidence="3">The sequence shown here is derived from an EMBL/GenBank/DDBJ whole genome shotgun (WGS) entry which is preliminary data.</text>
</comment>
<gene>
    <name evidence="3" type="ORF">GCM10022381_18140</name>
</gene>
<feature type="signal peptide" evidence="1">
    <location>
        <begin position="1"/>
        <end position="27"/>
    </location>
</feature>
<feature type="chain" id="PRO_5046650511" description="M23ase beta-sheet core domain-containing protein" evidence="1">
    <location>
        <begin position="28"/>
        <end position="230"/>
    </location>
</feature>
<keyword evidence="4" id="KW-1185">Reference proteome</keyword>
<dbReference type="InterPro" id="IPR050570">
    <property type="entry name" value="Cell_wall_metabolism_enzyme"/>
</dbReference>
<proteinExistence type="predicted"/>
<accession>A0ABP7KHF8</accession>
<dbReference type="EMBL" id="BAABCN010000003">
    <property type="protein sequence ID" value="GAA3875822.1"/>
    <property type="molecule type" value="Genomic_DNA"/>
</dbReference>
<evidence type="ECO:0000256" key="1">
    <source>
        <dbReference type="SAM" id="SignalP"/>
    </source>
</evidence>
<evidence type="ECO:0000259" key="2">
    <source>
        <dbReference type="Pfam" id="PF01551"/>
    </source>
</evidence>
<dbReference type="Gene3D" id="2.70.70.10">
    <property type="entry name" value="Glucose Permease (Domain IIA)"/>
    <property type="match status" value="1"/>
</dbReference>
<reference evidence="4" key="1">
    <citation type="journal article" date="2019" name="Int. J. Syst. Evol. Microbiol.">
        <title>The Global Catalogue of Microorganisms (GCM) 10K type strain sequencing project: providing services to taxonomists for standard genome sequencing and annotation.</title>
        <authorList>
            <consortium name="The Broad Institute Genomics Platform"/>
            <consortium name="The Broad Institute Genome Sequencing Center for Infectious Disease"/>
            <person name="Wu L."/>
            <person name="Ma J."/>
        </authorList>
    </citation>
    <scope>NUCLEOTIDE SEQUENCE [LARGE SCALE GENOMIC DNA]</scope>
    <source>
        <strain evidence="4">JCM 17021</strain>
    </source>
</reference>
<sequence length="230" mass="22600">MRKEILGASAILVVGLIAVSTSTPALAVESAASGTAPGASQEFAVGRGAQSMVVSDATVTADIERDGFSVTAPAPAPAPAPVVAAAAPTAAVPVASGWVLPVSGTISDSFGARPDLPVAGVNSFHSGTDISAPTGTQVVAASAGTVVFAGENGTYGEWVLIDHGNGIQTGYAHNSSILVSVGQSVAAGETISLVGSTGAATGPHLHFEVRVNDEAIDAIPFMSERGITLG</sequence>
<evidence type="ECO:0000313" key="4">
    <source>
        <dbReference type="Proteomes" id="UP001501803"/>
    </source>
</evidence>
<dbReference type="PANTHER" id="PTHR21666">
    <property type="entry name" value="PEPTIDASE-RELATED"/>
    <property type="match status" value="1"/>
</dbReference>
<protein>
    <recommendedName>
        <fullName evidence="2">M23ase beta-sheet core domain-containing protein</fullName>
    </recommendedName>
</protein>
<dbReference type="CDD" id="cd12797">
    <property type="entry name" value="M23_peptidase"/>
    <property type="match status" value="1"/>
</dbReference>
<dbReference type="InterPro" id="IPR016047">
    <property type="entry name" value="M23ase_b-sheet_dom"/>
</dbReference>
<name>A0ABP7KHF8_9MICO</name>
<dbReference type="SUPFAM" id="SSF51261">
    <property type="entry name" value="Duplicated hybrid motif"/>
    <property type="match status" value="1"/>
</dbReference>
<feature type="domain" description="M23ase beta-sheet core" evidence="2">
    <location>
        <begin position="124"/>
        <end position="217"/>
    </location>
</feature>